<feature type="non-terminal residue" evidence="1">
    <location>
        <position position="39"/>
    </location>
</feature>
<accession>A0A819BKG6</accession>
<dbReference type="AlphaFoldDB" id="A0A819BKG6"/>
<gene>
    <name evidence="1" type="ORF">KXQ929_LOCUS17166</name>
</gene>
<reference evidence="1" key="1">
    <citation type="submission" date="2021-02" db="EMBL/GenBank/DDBJ databases">
        <authorList>
            <person name="Nowell W R."/>
        </authorList>
    </citation>
    <scope>NUCLEOTIDE SEQUENCE</scope>
</reference>
<dbReference type="Proteomes" id="UP000663868">
    <property type="component" value="Unassembled WGS sequence"/>
</dbReference>
<organism evidence="1 2">
    <name type="scientific">Adineta steineri</name>
    <dbReference type="NCBI Taxonomy" id="433720"/>
    <lineage>
        <taxon>Eukaryota</taxon>
        <taxon>Metazoa</taxon>
        <taxon>Spiralia</taxon>
        <taxon>Gnathifera</taxon>
        <taxon>Rotifera</taxon>
        <taxon>Eurotatoria</taxon>
        <taxon>Bdelloidea</taxon>
        <taxon>Adinetida</taxon>
        <taxon>Adinetidae</taxon>
        <taxon>Adineta</taxon>
    </lineage>
</organism>
<dbReference type="EMBL" id="CAJOBB010001069">
    <property type="protein sequence ID" value="CAF3803207.1"/>
    <property type="molecule type" value="Genomic_DNA"/>
</dbReference>
<name>A0A819BKG6_9BILA</name>
<protein>
    <submittedName>
        <fullName evidence="1">Uncharacterized protein</fullName>
    </submittedName>
</protein>
<proteinExistence type="predicted"/>
<comment type="caution">
    <text evidence="1">The sequence shown here is derived from an EMBL/GenBank/DDBJ whole genome shotgun (WGS) entry which is preliminary data.</text>
</comment>
<sequence length="39" mass="4496">MDSATTAVVNYLEKRADIDQVHVKDKRPCLSDGFVEWEE</sequence>
<evidence type="ECO:0000313" key="1">
    <source>
        <dbReference type="EMBL" id="CAF3803207.1"/>
    </source>
</evidence>
<evidence type="ECO:0000313" key="2">
    <source>
        <dbReference type="Proteomes" id="UP000663868"/>
    </source>
</evidence>